<evidence type="ECO:0000313" key="1">
    <source>
        <dbReference type="EMBL" id="KNB73511.1"/>
    </source>
</evidence>
<comment type="caution">
    <text evidence="1">The sequence shown here is derived from an EMBL/GenBank/DDBJ whole genome shotgun (WGS) entry which is preliminary data.</text>
</comment>
<dbReference type="PATRIC" id="fig|54915.3.peg.6633"/>
<reference evidence="2" key="1">
    <citation type="submission" date="2015-07" db="EMBL/GenBank/DDBJ databases">
        <title>Genome sequencing project for genomic taxonomy and phylogenomics of Bacillus-like bacteria.</title>
        <authorList>
            <person name="Liu B."/>
            <person name="Wang J."/>
            <person name="Zhu Y."/>
            <person name="Liu G."/>
            <person name="Chen Q."/>
            <person name="Chen Z."/>
            <person name="Lan J."/>
            <person name="Che J."/>
            <person name="Ge C."/>
            <person name="Shi H."/>
            <person name="Pan Z."/>
            <person name="Liu X."/>
        </authorList>
    </citation>
    <scope>NUCLEOTIDE SEQUENCE [LARGE SCALE GENOMIC DNA]</scope>
    <source>
        <strain evidence="2">DSM 9887</strain>
    </source>
</reference>
<protein>
    <submittedName>
        <fullName evidence="1">Uncharacterized protein</fullName>
    </submittedName>
</protein>
<dbReference type="EMBL" id="LGIQ01000005">
    <property type="protein sequence ID" value="KNB73511.1"/>
    <property type="molecule type" value="Genomic_DNA"/>
</dbReference>
<gene>
    <name evidence="1" type="ORF">ADS79_06070</name>
</gene>
<dbReference type="Proteomes" id="UP000036834">
    <property type="component" value="Unassembled WGS sequence"/>
</dbReference>
<sequence length="61" mass="6837">MQEEDRAGIFSSWLLKSIAVAFTCCGVQPNYRAATGIIIIEETRKDSTENDAVFCLLFCFI</sequence>
<name>A0A0K9YXX4_9BACL</name>
<organism evidence="1 2">
    <name type="scientific">Brevibacillus reuszeri</name>
    <dbReference type="NCBI Taxonomy" id="54915"/>
    <lineage>
        <taxon>Bacteria</taxon>
        <taxon>Bacillati</taxon>
        <taxon>Bacillota</taxon>
        <taxon>Bacilli</taxon>
        <taxon>Bacillales</taxon>
        <taxon>Paenibacillaceae</taxon>
        <taxon>Brevibacillus</taxon>
    </lineage>
</organism>
<accession>A0A0K9YXX4</accession>
<dbReference type="AlphaFoldDB" id="A0A0K9YXX4"/>
<dbReference type="STRING" id="54915.ADS79_06070"/>
<evidence type="ECO:0000313" key="2">
    <source>
        <dbReference type="Proteomes" id="UP000036834"/>
    </source>
</evidence>
<proteinExistence type="predicted"/>